<dbReference type="FunFam" id="3.15.10.30:FF:000001">
    <property type="entry name" value="Takeout-like protein 1"/>
    <property type="match status" value="1"/>
</dbReference>
<dbReference type="Proteomes" id="UP000291343">
    <property type="component" value="Unassembled WGS sequence"/>
</dbReference>
<accession>A0A482WZC3</accession>
<dbReference type="PANTHER" id="PTHR11008">
    <property type="entry name" value="PROTEIN TAKEOUT-LIKE PROTEIN"/>
    <property type="match status" value="1"/>
</dbReference>
<dbReference type="InterPro" id="IPR010562">
    <property type="entry name" value="Haemolymph_juvenile_hormone-bd"/>
</dbReference>
<keyword evidence="4" id="KW-0812">Transmembrane</keyword>
<gene>
    <name evidence="5" type="ORF">LSTR_LSTR006516</name>
</gene>
<dbReference type="STRING" id="195883.A0A482WZC3"/>
<keyword evidence="6" id="KW-1185">Reference proteome</keyword>
<evidence type="ECO:0000256" key="1">
    <source>
        <dbReference type="ARBA" id="ARBA00022729"/>
    </source>
</evidence>
<dbReference type="SMR" id="A0A482WZC3"/>
<comment type="caution">
    <text evidence="5">The sequence shown here is derived from an EMBL/GenBank/DDBJ whole genome shotgun (WGS) entry which is preliminary data.</text>
</comment>
<organism evidence="5 6">
    <name type="scientific">Laodelphax striatellus</name>
    <name type="common">Small brown planthopper</name>
    <name type="synonym">Delphax striatella</name>
    <dbReference type="NCBI Taxonomy" id="195883"/>
    <lineage>
        <taxon>Eukaryota</taxon>
        <taxon>Metazoa</taxon>
        <taxon>Ecdysozoa</taxon>
        <taxon>Arthropoda</taxon>
        <taxon>Hexapoda</taxon>
        <taxon>Insecta</taxon>
        <taxon>Pterygota</taxon>
        <taxon>Neoptera</taxon>
        <taxon>Paraneoptera</taxon>
        <taxon>Hemiptera</taxon>
        <taxon>Auchenorrhyncha</taxon>
        <taxon>Fulgoroidea</taxon>
        <taxon>Delphacidae</taxon>
        <taxon>Criomorphinae</taxon>
        <taxon>Laodelphax</taxon>
    </lineage>
</organism>
<dbReference type="SMART" id="SM00700">
    <property type="entry name" value="JHBP"/>
    <property type="match status" value="1"/>
</dbReference>
<evidence type="ECO:0000313" key="6">
    <source>
        <dbReference type="Proteomes" id="UP000291343"/>
    </source>
</evidence>
<dbReference type="Pfam" id="PF06585">
    <property type="entry name" value="JHBP"/>
    <property type="match status" value="1"/>
</dbReference>
<keyword evidence="2" id="KW-0090">Biological rhythms</keyword>
<evidence type="ECO:0000256" key="2">
    <source>
        <dbReference type="ARBA" id="ARBA00023108"/>
    </source>
</evidence>
<keyword evidence="4" id="KW-0472">Membrane</keyword>
<dbReference type="AlphaFoldDB" id="A0A482WZC3"/>
<name>A0A482WZC3_LAOST</name>
<reference evidence="5 6" key="1">
    <citation type="journal article" date="2017" name="Gigascience">
        <title>Genome sequence of the small brown planthopper, Laodelphax striatellus.</title>
        <authorList>
            <person name="Zhu J."/>
            <person name="Jiang F."/>
            <person name="Wang X."/>
            <person name="Yang P."/>
            <person name="Bao Y."/>
            <person name="Zhao W."/>
            <person name="Wang W."/>
            <person name="Lu H."/>
            <person name="Wang Q."/>
            <person name="Cui N."/>
            <person name="Li J."/>
            <person name="Chen X."/>
            <person name="Luo L."/>
            <person name="Yu J."/>
            <person name="Kang L."/>
            <person name="Cui F."/>
        </authorList>
    </citation>
    <scope>NUCLEOTIDE SEQUENCE [LARGE SCALE GENOMIC DNA]</scope>
    <source>
        <strain evidence="5">Lst14</strain>
    </source>
</reference>
<feature type="transmembrane region" description="Helical" evidence="4">
    <location>
        <begin position="43"/>
        <end position="63"/>
    </location>
</feature>
<dbReference type="EMBL" id="QKKF02022344">
    <property type="protein sequence ID" value="RZF38390.1"/>
    <property type="molecule type" value="Genomic_DNA"/>
</dbReference>
<dbReference type="GO" id="GO:0005615">
    <property type="term" value="C:extracellular space"/>
    <property type="evidence" value="ECO:0007669"/>
    <property type="project" value="TreeGrafter"/>
</dbReference>
<dbReference type="FunCoup" id="A0A482WZC3">
    <property type="interactions" value="45"/>
</dbReference>
<sequence>MRLKAVRHAKDSSIGGSQDWNVLAILDHRFRNLGWKMMIDIRLINFHTTSTTVITLVICLLTFSQPVLLQQQWYQEDIPYYLHPCSKHDPNINQCFTHAANHLARYFQKGIPELGVENVEPINIDEIFLALGSGPDGYRATFRDVEAYGVSNLTITGVRSDLKTLQFQLSIYIPRITARAHYRSSGVLIMVQATGGGDYWGDYEGVKAKVYFRASVEDEEGVQYLKLEDLKMDFSVRDIKMGIQNVHNGNTVLEAALNLFINSNSQDLLREMKPSIKKKLLVNMHNFIDNLFAQIPYNHFITE</sequence>
<dbReference type="InParanoid" id="A0A482WZC3"/>
<evidence type="ECO:0008006" key="7">
    <source>
        <dbReference type="Google" id="ProtNLM"/>
    </source>
</evidence>
<dbReference type="Gene3D" id="3.15.10.30">
    <property type="entry name" value="Haemolymph juvenile hormone binding protein"/>
    <property type="match status" value="1"/>
</dbReference>
<dbReference type="PANTHER" id="PTHR11008:SF31">
    <property type="entry name" value="PROTEIN TAKEOUT-LIKE PROTEIN"/>
    <property type="match status" value="1"/>
</dbReference>
<evidence type="ECO:0000256" key="3">
    <source>
        <dbReference type="ARBA" id="ARBA00060902"/>
    </source>
</evidence>
<dbReference type="OrthoDB" id="8189372at2759"/>
<keyword evidence="4" id="KW-1133">Transmembrane helix</keyword>
<comment type="similarity">
    <text evidence="3">Belongs to the TO family.</text>
</comment>
<dbReference type="GO" id="GO:0007623">
    <property type="term" value="P:circadian rhythm"/>
    <property type="evidence" value="ECO:0007669"/>
    <property type="project" value="UniProtKB-ARBA"/>
</dbReference>
<keyword evidence="1" id="KW-0732">Signal</keyword>
<evidence type="ECO:0000313" key="5">
    <source>
        <dbReference type="EMBL" id="RZF38390.1"/>
    </source>
</evidence>
<evidence type="ECO:0000256" key="4">
    <source>
        <dbReference type="SAM" id="Phobius"/>
    </source>
</evidence>
<protein>
    <recommendedName>
        <fullName evidence="7">Protein takeout</fullName>
    </recommendedName>
</protein>
<dbReference type="InterPro" id="IPR038606">
    <property type="entry name" value="To_sf"/>
</dbReference>
<proteinExistence type="inferred from homology"/>